<sequence length="421" mass="49473">MNKIKILHITPHLGGGVGTVLLDWFKYEKNDKYFQHSVICLDYANEKSKKILKELELQLKDNMYQNEHEILNDIKKSDIVLMHFWNHPLLYHFIIKNELPECRLILWSHISGINPPNVFTNKILNYPDKFIFTTPMSFKTKEIIEYSNKNSIISIWSTSNLTKYLNLKKENNHFFNVLYIGTVDNAKMYNNFVELCNKINIDNIKFIVVGGPNHLKLEEYTKKLGISNKFIFTGKVEDIIPYLKISNVFGYPLTSGHFGTCDQSIQEAMTAGLVPVVFDNEMEKSMINNDCGFICKNEDEYVQSIEKLRNDKNLLKRMQENSKNYAIKEFSIERMSKDWNKVFNEIMIIQKTYKKWNIDNTNIKTIDIFFESLGEYKKIFDLPFEKLKKELSKPNWTSNSKGTHLQYKSFLDDGSLDKFIF</sequence>
<dbReference type="InterPro" id="IPR001296">
    <property type="entry name" value="Glyco_trans_1"/>
</dbReference>
<accession>A0A3B6VCE0</accession>
<dbReference type="RefSeq" id="WP_012672156.1">
    <property type="nucleotide sequence ID" value="NC_012226.1"/>
</dbReference>
<name>A0A3B6VCE0_BRAHW</name>
<geneLocation type="plasmid" evidence="2 3">
    <name>pBHWA1</name>
</geneLocation>
<proteinExistence type="predicted"/>
<dbReference type="SUPFAM" id="SSF53756">
    <property type="entry name" value="UDP-Glycosyltransferase/glycogen phosphorylase"/>
    <property type="match status" value="1"/>
</dbReference>
<dbReference type="EMBL" id="CP001360">
    <property type="protein sequence ID" value="ACN85130.1"/>
    <property type="molecule type" value="Genomic_DNA"/>
</dbReference>
<feature type="domain" description="Glycosyl transferase family 1" evidence="1">
    <location>
        <begin position="175"/>
        <end position="324"/>
    </location>
</feature>
<dbReference type="KEGG" id="bhy:BHWA1_02679"/>
<gene>
    <name evidence="2" type="ordered locus">BHWA1_02679</name>
</gene>
<protein>
    <submittedName>
        <fullName evidence="2">Glycosyl transferase, group 1-like protein</fullName>
    </submittedName>
</protein>
<evidence type="ECO:0000259" key="1">
    <source>
        <dbReference type="Pfam" id="PF00534"/>
    </source>
</evidence>
<organism evidence="2 3">
    <name type="scientific">Brachyspira hyodysenteriae (strain ATCC 49526 / WA1)</name>
    <dbReference type="NCBI Taxonomy" id="565034"/>
    <lineage>
        <taxon>Bacteria</taxon>
        <taxon>Pseudomonadati</taxon>
        <taxon>Spirochaetota</taxon>
        <taxon>Spirochaetia</taxon>
        <taxon>Brachyspirales</taxon>
        <taxon>Brachyspiraceae</taxon>
        <taxon>Brachyspira</taxon>
    </lineage>
</organism>
<dbReference type="Pfam" id="PF00534">
    <property type="entry name" value="Glycos_transf_1"/>
    <property type="match status" value="1"/>
</dbReference>
<reference evidence="2 3" key="1">
    <citation type="journal article" date="2009" name="PLoS ONE">
        <title>Genome sequence of the pathogenic intestinal spirochete Brachyspira hyodysenteriae reveals adaptations to its lifestyle in the porcine large intestine.</title>
        <authorList>
            <person name="Bellgard M.I."/>
            <person name="Wanchanthuek P."/>
            <person name="La T."/>
            <person name="Ryan K."/>
            <person name="Moolhuijzen P."/>
            <person name="Albertyn Z."/>
            <person name="Shaban B."/>
            <person name="Motro Y."/>
            <person name="Dunn D.S."/>
            <person name="Schibeci D."/>
            <person name="Hunter A."/>
            <person name="Barrero R."/>
            <person name="Phillips N.D."/>
            <person name="Hampson D.J."/>
        </authorList>
    </citation>
    <scope>NUCLEOTIDE SEQUENCE [LARGE SCALE GENOMIC DNA]</scope>
    <source>
        <strain evidence="3">ATCC 49526 / WA1</strain>
    </source>
</reference>
<evidence type="ECO:0000313" key="3">
    <source>
        <dbReference type="Proteomes" id="UP000001803"/>
    </source>
</evidence>
<dbReference type="GO" id="GO:0016757">
    <property type="term" value="F:glycosyltransferase activity"/>
    <property type="evidence" value="ECO:0007669"/>
    <property type="project" value="InterPro"/>
</dbReference>
<dbReference type="CDD" id="cd03801">
    <property type="entry name" value="GT4_PimA-like"/>
    <property type="match status" value="1"/>
</dbReference>
<evidence type="ECO:0000313" key="2">
    <source>
        <dbReference type="EMBL" id="ACN85130.1"/>
    </source>
</evidence>
<keyword evidence="3" id="KW-1185">Reference proteome</keyword>
<dbReference type="Proteomes" id="UP000001803">
    <property type="component" value="Plasmid pBHWA1"/>
</dbReference>
<dbReference type="PANTHER" id="PTHR12526">
    <property type="entry name" value="GLYCOSYLTRANSFERASE"/>
    <property type="match status" value="1"/>
</dbReference>
<dbReference type="Gene3D" id="3.40.50.2000">
    <property type="entry name" value="Glycogen Phosphorylase B"/>
    <property type="match status" value="2"/>
</dbReference>
<keyword evidence="2" id="KW-0614">Plasmid</keyword>
<dbReference type="AlphaFoldDB" id="A0A3B6VCE0"/>